<gene>
    <name evidence="1" type="ORF">ENO36_00380</name>
</gene>
<organism evidence="1">
    <name type="scientific">Fervidicoccus fontis</name>
    <dbReference type="NCBI Taxonomy" id="683846"/>
    <lineage>
        <taxon>Archaea</taxon>
        <taxon>Thermoproteota</taxon>
        <taxon>Thermoprotei</taxon>
        <taxon>Fervidicoccales</taxon>
        <taxon>Fervidicoccaceae</taxon>
        <taxon>Fervidicoccus</taxon>
    </lineage>
</organism>
<sequence length="343" mass="37400">MGKPVGLIANPASGRDIRRLVAHASVIDNVEKANMVRRIIATLDAMGVEEMLVMPETFGIAERALSLLPQKPRMRVEFLEMHVNGDWTDTLRASEMMKGNVSAMISIGGDGTNRVIAKSEIDEPLLPISTGTNNVFPFMIEATIAALAVGAVALGAADPNRVSFRSKRVEILRDGKLEDIALVEASATLHQFVGSRAVWRMELVREIVASVCAPYNIGLSSIPGSFFEIGERDDGGAYVSVGEEGEEVIAPIAPGALKSVKVRERKRLREGESVVMETSPSVLAFDGEREMVVKEGEKIEARVVRKGPRVIEYREAIREGVRNGLLSPKFSYHADPSLKMNIH</sequence>
<comment type="caution">
    <text evidence="1">The sequence shown here is derived from an EMBL/GenBank/DDBJ whole genome shotgun (WGS) entry which is preliminary data.</text>
</comment>
<name>A0A7C2YSS7_9CREN</name>
<dbReference type="InterPro" id="IPR039065">
    <property type="entry name" value="AcoX-like"/>
</dbReference>
<dbReference type="PANTHER" id="PTHR40697">
    <property type="entry name" value="ACETOIN CATABOLISM PROTEIN X"/>
    <property type="match status" value="1"/>
</dbReference>
<dbReference type="AlphaFoldDB" id="A0A7C2YSS7"/>
<dbReference type="GO" id="GO:0006741">
    <property type="term" value="P:NADP+ biosynthetic process"/>
    <property type="evidence" value="ECO:0007669"/>
    <property type="project" value="InterPro"/>
</dbReference>
<keyword evidence="1" id="KW-0808">Transferase</keyword>
<proteinExistence type="predicted"/>
<dbReference type="Pfam" id="PF01513">
    <property type="entry name" value="NAD_kinase"/>
    <property type="match status" value="1"/>
</dbReference>
<dbReference type="SUPFAM" id="SSF111331">
    <property type="entry name" value="NAD kinase/diacylglycerol kinase-like"/>
    <property type="match status" value="1"/>
</dbReference>
<dbReference type="PANTHER" id="PTHR40697:SF3">
    <property type="entry name" value="ACETOIN CATABOLISM PROTEIN X"/>
    <property type="match status" value="1"/>
</dbReference>
<accession>A0A7C2YSS7</accession>
<dbReference type="Proteomes" id="UP000885664">
    <property type="component" value="Unassembled WGS sequence"/>
</dbReference>
<reference evidence="1" key="1">
    <citation type="journal article" date="2020" name="mSystems">
        <title>Genome- and Community-Level Interaction Insights into Carbon Utilization and Element Cycling Functions of Hydrothermarchaeota in Hydrothermal Sediment.</title>
        <authorList>
            <person name="Zhou Z."/>
            <person name="Liu Y."/>
            <person name="Xu W."/>
            <person name="Pan J."/>
            <person name="Luo Z.H."/>
            <person name="Li M."/>
        </authorList>
    </citation>
    <scope>NUCLEOTIDE SEQUENCE [LARGE SCALE GENOMIC DNA]</scope>
    <source>
        <strain evidence="1">SpSt-1259</strain>
    </source>
</reference>
<protein>
    <submittedName>
        <fullName evidence="1">ATP-NAD kinase</fullName>
    </submittedName>
</protein>
<evidence type="ECO:0000313" key="1">
    <source>
        <dbReference type="EMBL" id="HEU97298.1"/>
    </source>
</evidence>
<dbReference type="InterPro" id="IPR016064">
    <property type="entry name" value="NAD/diacylglycerol_kinase_sf"/>
</dbReference>
<dbReference type="EMBL" id="DSFE01000009">
    <property type="protein sequence ID" value="HEU97298.1"/>
    <property type="molecule type" value="Genomic_DNA"/>
</dbReference>
<keyword evidence="1" id="KW-0418">Kinase</keyword>
<dbReference type="InterPro" id="IPR002504">
    <property type="entry name" value="NADK"/>
</dbReference>
<dbReference type="GO" id="GO:0003951">
    <property type="term" value="F:NAD+ kinase activity"/>
    <property type="evidence" value="ECO:0007669"/>
    <property type="project" value="InterPro"/>
</dbReference>